<feature type="domain" description="Helicase HerA central" evidence="1">
    <location>
        <begin position="134"/>
        <end position="380"/>
    </location>
</feature>
<dbReference type="Gene3D" id="3.40.50.300">
    <property type="entry name" value="P-loop containing nucleotide triphosphate hydrolases"/>
    <property type="match status" value="2"/>
</dbReference>
<sequence>MAEANAEVVGVYPDRVKIAVNNIKELSEGEPLKVGAYLRVFDSADCSIIAIIENFSIELKSVPGDSDGAARYERTYILEALPLGFLDADGNFERGGGSIAIPPKSVEVAKRSEVQRVYDTVSKEKRFLFAQLAHERHVDVPVDGDKFFNRHLAIVGSTGSGKSHAMARIIQTATSMRDSRHGDYRLNNTHIVIFDIHSEYQTAFPNASFLNVEQLTLPYWMLNSEELQDLLIESREEQSHNQIAVLKRAVTESRRAHYEGEEKIREHIHYDSPVFFDIDEVLTAARSKNEEMVEGARAGQVKQGSLHGKLDNFITRLENRIRDRRLDFLMGERAKRTTLEDTLRQFTGYTASATSNVTVIDLSGVPFEVLSVTVSLISRLLFDYAYYYKKTHPEMRTDTPILVVYEEAHKYVPKGGPARYNAARAAIERIAKEGRKYGVTAAIVSQRPSEISETIFSQCSNFIAMRLTNPEDQNYVKRLIPDSLGPLTQSLPMLSSGEALLIGDAAVMPSLVRLEDALPAPSSSDVRYLQEWVRPWYDVLFQPIIADWER</sequence>
<dbReference type="PANTHER" id="PTHR42957:SF1">
    <property type="entry name" value="HELICASE MJ1565-RELATED"/>
    <property type="match status" value="1"/>
</dbReference>
<evidence type="ECO:0000259" key="1">
    <source>
        <dbReference type="Pfam" id="PF01935"/>
    </source>
</evidence>
<gene>
    <name evidence="2" type="ORF">GCM10018793_25810</name>
</gene>
<evidence type="ECO:0000313" key="3">
    <source>
        <dbReference type="Proteomes" id="UP000603708"/>
    </source>
</evidence>
<dbReference type="InterPro" id="IPR008571">
    <property type="entry name" value="HerA-like"/>
</dbReference>
<proteinExistence type="predicted"/>
<reference evidence="2" key="2">
    <citation type="submission" date="2020-09" db="EMBL/GenBank/DDBJ databases">
        <authorList>
            <person name="Sun Q."/>
            <person name="Ohkuma M."/>
        </authorList>
    </citation>
    <scope>NUCLEOTIDE SEQUENCE</scope>
    <source>
        <strain evidence="2">JCM 5069</strain>
    </source>
</reference>
<reference evidence="2" key="1">
    <citation type="journal article" date="2014" name="Int. J. Syst. Evol. Microbiol.">
        <title>Complete genome sequence of Corynebacterium casei LMG S-19264T (=DSM 44701T), isolated from a smear-ripened cheese.</title>
        <authorList>
            <consortium name="US DOE Joint Genome Institute (JGI-PGF)"/>
            <person name="Walter F."/>
            <person name="Albersmeier A."/>
            <person name="Kalinowski J."/>
            <person name="Ruckert C."/>
        </authorList>
    </citation>
    <scope>NUCLEOTIDE SEQUENCE</scope>
    <source>
        <strain evidence="2">JCM 5069</strain>
    </source>
</reference>
<dbReference type="AlphaFoldDB" id="A0A919G423"/>
<evidence type="ECO:0000313" key="2">
    <source>
        <dbReference type="EMBL" id="GHH77526.1"/>
    </source>
</evidence>
<comment type="caution">
    <text evidence="2">The sequence shown here is derived from an EMBL/GenBank/DDBJ whole genome shotgun (WGS) entry which is preliminary data.</text>
</comment>
<dbReference type="Proteomes" id="UP000603708">
    <property type="component" value="Unassembled WGS sequence"/>
</dbReference>
<dbReference type="RefSeq" id="WP_189931326.1">
    <property type="nucleotide sequence ID" value="NZ_BNCD01000006.1"/>
</dbReference>
<accession>A0A919G423</accession>
<name>A0A919G423_9ACTN</name>
<dbReference type="PANTHER" id="PTHR42957">
    <property type="entry name" value="HELICASE MJ1565-RELATED"/>
    <property type="match status" value="1"/>
</dbReference>
<dbReference type="InterPro" id="IPR002789">
    <property type="entry name" value="HerA_central"/>
</dbReference>
<dbReference type="Pfam" id="PF01935">
    <property type="entry name" value="DUF87"/>
    <property type="match status" value="1"/>
</dbReference>
<organism evidence="2 3">
    <name type="scientific">Streptomyces sulfonofaciens</name>
    <dbReference type="NCBI Taxonomy" id="68272"/>
    <lineage>
        <taxon>Bacteria</taxon>
        <taxon>Bacillati</taxon>
        <taxon>Actinomycetota</taxon>
        <taxon>Actinomycetes</taxon>
        <taxon>Kitasatosporales</taxon>
        <taxon>Streptomycetaceae</taxon>
        <taxon>Streptomyces</taxon>
    </lineage>
</organism>
<keyword evidence="3" id="KW-1185">Reference proteome</keyword>
<dbReference type="EMBL" id="BNCD01000006">
    <property type="protein sequence ID" value="GHH77526.1"/>
    <property type="molecule type" value="Genomic_DNA"/>
</dbReference>
<protein>
    <recommendedName>
        <fullName evidence="1">Helicase HerA central domain-containing protein</fullName>
    </recommendedName>
</protein>
<dbReference type="InterPro" id="IPR027417">
    <property type="entry name" value="P-loop_NTPase"/>
</dbReference>
<dbReference type="SUPFAM" id="SSF52540">
    <property type="entry name" value="P-loop containing nucleoside triphosphate hydrolases"/>
    <property type="match status" value="1"/>
</dbReference>